<feature type="repeat" description="PPR" evidence="3">
    <location>
        <begin position="319"/>
        <end position="353"/>
    </location>
</feature>
<dbReference type="Gene3D" id="1.25.40.10">
    <property type="entry name" value="Tetratricopeptide repeat domain"/>
    <property type="match status" value="3"/>
</dbReference>
<feature type="repeat" description="PPR" evidence="3">
    <location>
        <begin position="117"/>
        <end position="151"/>
    </location>
</feature>
<dbReference type="Proteomes" id="UP001472677">
    <property type="component" value="Unassembled WGS sequence"/>
</dbReference>
<accession>A0ABR2AWB4</accession>
<dbReference type="InterPro" id="IPR011990">
    <property type="entry name" value="TPR-like_helical_dom_sf"/>
</dbReference>
<evidence type="ECO:0000256" key="1">
    <source>
        <dbReference type="ARBA" id="ARBA00006643"/>
    </source>
</evidence>
<dbReference type="InterPro" id="IPR032867">
    <property type="entry name" value="DYW_dom"/>
</dbReference>
<evidence type="ECO:0000313" key="6">
    <source>
        <dbReference type="Proteomes" id="UP001472677"/>
    </source>
</evidence>
<name>A0ABR2AWB4_9ROSI</name>
<dbReference type="EMBL" id="JBBPBM010000260">
    <property type="protein sequence ID" value="KAK8498463.1"/>
    <property type="molecule type" value="Genomic_DNA"/>
</dbReference>
<organism evidence="5 6">
    <name type="scientific">Hibiscus sabdariffa</name>
    <name type="common">roselle</name>
    <dbReference type="NCBI Taxonomy" id="183260"/>
    <lineage>
        <taxon>Eukaryota</taxon>
        <taxon>Viridiplantae</taxon>
        <taxon>Streptophyta</taxon>
        <taxon>Embryophyta</taxon>
        <taxon>Tracheophyta</taxon>
        <taxon>Spermatophyta</taxon>
        <taxon>Magnoliopsida</taxon>
        <taxon>eudicotyledons</taxon>
        <taxon>Gunneridae</taxon>
        <taxon>Pentapetalae</taxon>
        <taxon>rosids</taxon>
        <taxon>malvids</taxon>
        <taxon>Malvales</taxon>
        <taxon>Malvaceae</taxon>
        <taxon>Malvoideae</taxon>
        <taxon>Hibiscus</taxon>
    </lineage>
</organism>
<gene>
    <name evidence="5" type="ORF">V6N12_025664</name>
</gene>
<comment type="caution">
    <text evidence="5">The sequence shown here is derived from an EMBL/GenBank/DDBJ whole genome shotgun (WGS) entry which is preliminary data.</text>
</comment>
<evidence type="ECO:0000256" key="3">
    <source>
        <dbReference type="PROSITE-ProRule" id="PRU00708"/>
    </source>
</evidence>
<protein>
    <recommendedName>
        <fullName evidence="4">DYW domain-containing protein</fullName>
    </recommendedName>
</protein>
<dbReference type="PROSITE" id="PS51375">
    <property type="entry name" value="PPR"/>
    <property type="match status" value="5"/>
</dbReference>
<dbReference type="InterPro" id="IPR002885">
    <property type="entry name" value="PPR_rpt"/>
</dbReference>
<sequence>MASSTKLLTKIPHSFHSLYPTKITLFDFATVQSFNFLKNFSSNADSNIFHNFNFDSFFANLIDNSPQKNNLAQVHAKFFLLGIQQRGFLITKLINAAVNLGEIGYARKVFDEFSDPDVFVWNAIIRGYSKYNLFAGAIEMYSRMQVLWVSPDGYTLPHVLKACGGLPSLKMGQQVHGQIFRLGFEKDVFVQNGVVAFYAKCGKIASAKVVFERLEIRNVVSWTSMISGYAQNGKPIEALRIFDEMREMGVIPDWIALVSVIRAHTDVEDLEHGKSIHSFVIKTGLELESDLLIALTAMYAKCGQVMVARSLFNQMKVPNLILWNVMISGYAKNGYADEAVKLFRDMISRNFRTDSITARSAVLACAQVGSFELARWMDNYISKSEHRDDIFVNSALIDMYAKCGNVDMARIVFDRTLDKDVVVWSAMIVGYGLHGRGREALDLYQLMNQAGVRPNDVTFLGLLTACNHSGLVEDGWQLFHCMKDYGIEPCHQHYACVVDLLGRSGYLDQAYDFILKMPIEPGVSVWGALLSACKIHRHVTLGEYAAERLFSLESYNTGHYVQLSNLYASARMWDRVAKVRVLMREKGLSKDLGYSLIEINGKLEAFHVGDKSHPRSKEIYEELESLERRLKQAGFVPDTYSSLHDLNDEEMVETLCNHSERLAIAFGLISTAQGTTLRITKNLRACINCHSATKLISKLVNREIIVRDANRFHHFKDGEGGTVLTNSGRQEEGSSPGQLLLAEGEVKVDPDNVPALYFAPI</sequence>
<dbReference type="Pfam" id="PF20430">
    <property type="entry name" value="Eplus_motif"/>
    <property type="match status" value="1"/>
</dbReference>
<feature type="repeat" description="PPR" evidence="3">
    <location>
        <begin position="218"/>
        <end position="252"/>
    </location>
</feature>
<evidence type="ECO:0000259" key="4">
    <source>
        <dbReference type="Pfam" id="PF14432"/>
    </source>
</evidence>
<proteinExistence type="inferred from homology"/>
<dbReference type="NCBIfam" id="TIGR00756">
    <property type="entry name" value="PPR"/>
    <property type="match status" value="4"/>
</dbReference>
<reference evidence="5 6" key="1">
    <citation type="journal article" date="2024" name="G3 (Bethesda)">
        <title>Genome assembly of Hibiscus sabdariffa L. provides insights into metabolisms of medicinal natural products.</title>
        <authorList>
            <person name="Kim T."/>
        </authorList>
    </citation>
    <scope>NUCLEOTIDE SEQUENCE [LARGE SCALE GENOMIC DNA]</scope>
    <source>
        <strain evidence="5">TK-2024</strain>
        <tissue evidence="5">Old leaves</tissue>
    </source>
</reference>
<dbReference type="Pfam" id="PF14432">
    <property type="entry name" value="DYW_deaminase"/>
    <property type="match status" value="1"/>
</dbReference>
<dbReference type="Pfam" id="PF13041">
    <property type="entry name" value="PPR_2"/>
    <property type="match status" value="3"/>
</dbReference>
<dbReference type="PANTHER" id="PTHR47926:SF396">
    <property type="entry name" value="PENTATRICOPEPTIDE REPEAT-CONTAINING PROTEIN"/>
    <property type="match status" value="1"/>
</dbReference>
<feature type="domain" description="DYW" evidence="4">
    <location>
        <begin position="634"/>
        <end position="719"/>
    </location>
</feature>
<keyword evidence="6" id="KW-1185">Reference proteome</keyword>
<dbReference type="SUPFAM" id="SSF48452">
    <property type="entry name" value="TPR-like"/>
    <property type="match status" value="1"/>
</dbReference>
<feature type="repeat" description="PPR" evidence="3">
    <location>
        <begin position="455"/>
        <end position="489"/>
    </location>
</feature>
<feature type="repeat" description="PPR" evidence="3">
    <location>
        <begin position="420"/>
        <end position="454"/>
    </location>
</feature>
<dbReference type="InterPro" id="IPR046848">
    <property type="entry name" value="E_motif"/>
</dbReference>
<comment type="similarity">
    <text evidence="1">Belongs to the PPR family. PCMP-H subfamily.</text>
</comment>
<dbReference type="InterPro" id="IPR046960">
    <property type="entry name" value="PPR_At4g14850-like_plant"/>
</dbReference>
<keyword evidence="2" id="KW-0677">Repeat</keyword>
<dbReference type="Pfam" id="PF20431">
    <property type="entry name" value="E_motif"/>
    <property type="match status" value="1"/>
</dbReference>
<dbReference type="Pfam" id="PF01535">
    <property type="entry name" value="PPR"/>
    <property type="match status" value="3"/>
</dbReference>
<evidence type="ECO:0000313" key="5">
    <source>
        <dbReference type="EMBL" id="KAK8498463.1"/>
    </source>
</evidence>
<dbReference type="InterPro" id="IPR046849">
    <property type="entry name" value="E2_motif"/>
</dbReference>
<dbReference type="PANTHER" id="PTHR47926">
    <property type="entry name" value="PENTATRICOPEPTIDE REPEAT-CONTAINING PROTEIN"/>
    <property type="match status" value="1"/>
</dbReference>
<evidence type="ECO:0000256" key="2">
    <source>
        <dbReference type="ARBA" id="ARBA00022737"/>
    </source>
</evidence>